<evidence type="ECO:0000313" key="3">
    <source>
        <dbReference type="Proteomes" id="UP000677228"/>
    </source>
</evidence>
<dbReference type="Proteomes" id="UP000682733">
    <property type="component" value="Unassembled WGS sequence"/>
</dbReference>
<organism evidence="1 3">
    <name type="scientific">Didymodactylos carnosus</name>
    <dbReference type="NCBI Taxonomy" id="1234261"/>
    <lineage>
        <taxon>Eukaryota</taxon>
        <taxon>Metazoa</taxon>
        <taxon>Spiralia</taxon>
        <taxon>Gnathifera</taxon>
        <taxon>Rotifera</taxon>
        <taxon>Eurotatoria</taxon>
        <taxon>Bdelloidea</taxon>
        <taxon>Philodinida</taxon>
        <taxon>Philodinidae</taxon>
        <taxon>Didymodactylos</taxon>
    </lineage>
</organism>
<dbReference type="PANTHER" id="PTHR47642">
    <property type="entry name" value="ATP-DEPENDENT DNA HELICASE"/>
    <property type="match status" value="1"/>
</dbReference>
<gene>
    <name evidence="1" type="ORF">OVA965_LOCUS41138</name>
    <name evidence="2" type="ORF">TMI583_LOCUS42712</name>
</gene>
<feature type="non-terminal residue" evidence="1">
    <location>
        <position position="1"/>
    </location>
</feature>
<accession>A0A8S2FXQ7</accession>
<evidence type="ECO:0000313" key="2">
    <source>
        <dbReference type="EMBL" id="CAF4384469.1"/>
    </source>
</evidence>
<reference evidence="1" key="1">
    <citation type="submission" date="2021-02" db="EMBL/GenBank/DDBJ databases">
        <authorList>
            <person name="Nowell W R."/>
        </authorList>
    </citation>
    <scope>NUCLEOTIDE SEQUENCE</scope>
</reference>
<dbReference type="EMBL" id="CAJNOK010046584">
    <property type="protein sequence ID" value="CAF1583998.1"/>
    <property type="molecule type" value="Genomic_DNA"/>
</dbReference>
<dbReference type="Proteomes" id="UP000677228">
    <property type="component" value="Unassembled WGS sequence"/>
</dbReference>
<dbReference type="PANTHER" id="PTHR47642:SF5">
    <property type="entry name" value="ATP-DEPENDENT DNA HELICASE"/>
    <property type="match status" value="1"/>
</dbReference>
<protein>
    <submittedName>
        <fullName evidence="1">Uncharacterized protein</fullName>
    </submittedName>
</protein>
<name>A0A8S2FXQ7_9BILA</name>
<dbReference type="AlphaFoldDB" id="A0A8S2FXQ7"/>
<proteinExistence type="predicted"/>
<comment type="caution">
    <text evidence="1">The sequence shown here is derived from an EMBL/GenBank/DDBJ whole genome shotgun (WGS) entry which is preliminary data.</text>
</comment>
<dbReference type="InterPro" id="IPR051055">
    <property type="entry name" value="PIF1_helicase"/>
</dbReference>
<evidence type="ECO:0000313" key="1">
    <source>
        <dbReference type="EMBL" id="CAF1583998.1"/>
    </source>
</evidence>
<sequence>ASSINDLVNLSSKIILFDTLNQLLIASGEHLWFHNYSQLHQVIVQGVASPETRTICVKRTNVESDENNPVNGRSQYLGQQLAIKLAWAATVDKIQGATVKELVCCTETLFGSGRGYIQLSRISPASDDDIKLILIDVFEEKFYCDEQIARKLERIKRFVPLPKLIVDENAV</sequence>
<dbReference type="EMBL" id="CAJOBA010069753">
    <property type="protein sequence ID" value="CAF4384469.1"/>
    <property type="molecule type" value="Genomic_DNA"/>
</dbReference>